<evidence type="ECO:0000256" key="5">
    <source>
        <dbReference type="SAM" id="SignalP"/>
    </source>
</evidence>
<evidence type="ECO:0000256" key="2">
    <source>
        <dbReference type="ARBA" id="ARBA00022729"/>
    </source>
</evidence>
<organism evidence="6 7">
    <name type="scientific">Stichopus japonicus</name>
    <name type="common">Sea cucumber</name>
    <dbReference type="NCBI Taxonomy" id="307972"/>
    <lineage>
        <taxon>Eukaryota</taxon>
        <taxon>Metazoa</taxon>
        <taxon>Echinodermata</taxon>
        <taxon>Eleutherozoa</taxon>
        <taxon>Echinozoa</taxon>
        <taxon>Holothuroidea</taxon>
        <taxon>Aspidochirotacea</taxon>
        <taxon>Aspidochirotida</taxon>
        <taxon>Stichopodidae</taxon>
        <taxon>Apostichopus</taxon>
    </lineage>
</organism>
<feature type="transmembrane region" description="Helical" evidence="4">
    <location>
        <begin position="387"/>
        <end position="413"/>
    </location>
</feature>
<reference evidence="6 7" key="1">
    <citation type="journal article" date="2017" name="PLoS Biol.">
        <title>The sea cucumber genome provides insights into morphological evolution and visceral regeneration.</title>
        <authorList>
            <person name="Zhang X."/>
            <person name="Sun L."/>
            <person name="Yuan J."/>
            <person name="Sun Y."/>
            <person name="Gao Y."/>
            <person name="Zhang L."/>
            <person name="Li S."/>
            <person name="Dai H."/>
            <person name="Hamel J.F."/>
            <person name="Liu C."/>
            <person name="Yu Y."/>
            <person name="Liu S."/>
            <person name="Lin W."/>
            <person name="Guo K."/>
            <person name="Jin S."/>
            <person name="Xu P."/>
            <person name="Storey K.B."/>
            <person name="Huan P."/>
            <person name="Zhang T."/>
            <person name="Zhou Y."/>
            <person name="Zhang J."/>
            <person name="Lin C."/>
            <person name="Li X."/>
            <person name="Xing L."/>
            <person name="Huo D."/>
            <person name="Sun M."/>
            <person name="Wang L."/>
            <person name="Mercier A."/>
            <person name="Li F."/>
            <person name="Yang H."/>
            <person name="Xiang J."/>
        </authorList>
    </citation>
    <scope>NUCLEOTIDE SEQUENCE [LARGE SCALE GENOMIC DNA]</scope>
    <source>
        <strain evidence="6">Shaxun</strain>
        <tissue evidence="6">Muscle</tissue>
    </source>
</reference>
<dbReference type="STRING" id="307972.A0A2G8LDX3"/>
<dbReference type="SMART" id="SM00369">
    <property type="entry name" value="LRR_TYP"/>
    <property type="match status" value="3"/>
</dbReference>
<dbReference type="AlphaFoldDB" id="A0A2G8LDX3"/>
<gene>
    <name evidence="6" type="ORF">BSL78_04602</name>
</gene>
<dbReference type="PANTHER" id="PTHR24369:SF210">
    <property type="entry name" value="CHAOPTIN-RELATED"/>
    <property type="match status" value="1"/>
</dbReference>
<comment type="caution">
    <text evidence="6">The sequence shown here is derived from an EMBL/GenBank/DDBJ whole genome shotgun (WGS) entry which is preliminary data.</text>
</comment>
<keyword evidence="4" id="KW-0812">Transmembrane</keyword>
<keyword evidence="7" id="KW-1185">Reference proteome</keyword>
<accession>A0A2G8LDX3</accession>
<feature type="signal peptide" evidence="5">
    <location>
        <begin position="1"/>
        <end position="17"/>
    </location>
</feature>
<name>A0A2G8LDX3_STIJA</name>
<proteinExistence type="predicted"/>
<dbReference type="EMBL" id="MRZV01000112">
    <property type="protein sequence ID" value="PIK58469.1"/>
    <property type="molecule type" value="Genomic_DNA"/>
</dbReference>
<dbReference type="InterPro" id="IPR001611">
    <property type="entry name" value="Leu-rich_rpt"/>
</dbReference>
<dbReference type="OrthoDB" id="694479at2759"/>
<dbReference type="Pfam" id="PF13306">
    <property type="entry name" value="LRR_5"/>
    <property type="match status" value="1"/>
</dbReference>
<dbReference type="PANTHER" id="PTHR24369">
    <property type="entry name" value="ANTIGEN BSP, PUTATIVE-RELATED"/>
    <property type="match status" value="1"/>
</dbReference>
<feature type="chain" id="PRO_5013681363" evidence="5">
    <location>
        <begin position="18"/>
        <end position="446"/>
    </location>
</feature>
<keyword evidence="3" id="KW-0677">Repeat</keyword>
<protein>
    <submittedName>
        <fullName evidence="6">Uncharacterized protein</fullName>
    </submittedName>
</protein>
<evidence type="ECO:0000256" key="3">
    <source>
        <dbReference type="ARBA" id="ARBA00022737"/>
    </source>
</evidence>
<evidence type="ECO:0000256" key="4">
    <source>
        <dbReference type="SAM" id="Phobius"/>
    </source>
</evidence>
<dbReference type="Proteomes" id="UP000230750">
    <property type="component" value="Unassembled WGS sequence"/>
</dbReference>
<dbReference type="InterPro" id="IPR050541">
    <property type="entry name" value="LRR_TM_domain-containing"/>
</dbReference>
<keyword evidence="4" id="KW-0472">Membrane</keyword>
<keyword evidence="4" id="KW-1133">Transmembrane helix</keyword>
<dbReference type="Gene3D" id="3.80.10.10">
    <property type="entry name" value="Ribonuclease Inhibitor"/>
    <property type="match status" value="2"/>
</dbReference>
<evidence type="ECO:0000256" key="1">
    <source>
        <dbReference type="ARBA" id="ARBA00022614"/>
    </source>
</evidence>
<dbReference type="GO" id="GO:0005886">
    <property type="term" value="C:plasma membrane"/>
    <property type="evidence" value="ECO:0007669"/>
    <property type="project" value="TreeGrafter"/>
</dbReference>
<evidence type="ECO:0000313" key="6">
    <source>
        <dbReference type="EMBL" id="PIK58469.1"/>
    </source>
</evidence>
<sequence>MSSSSIICLLCVMYCSAMIGPSHLLLVIYSLVICSLTTQELGVQSATTNSPSEDIISYDCPVSCYCYEENDDVIAHCTGSDLHRVPIDLPVETTFLDISDTNISMLRNTDLNYLQKLRHVSITYNSHLSIIEDKALSNNMLTKIELYGNNLLSFGSYSLGQMNEVSELDLQSNSDLKLEAGFFLSFQSLERLHLGDTSMSFNETLFQNQATAVYKETTSLKYLNLEYKNITRLRESVLRNLPNLEIIYVGYNHITYIDDKMLSSNARLREIHLEWNGLTNIHPSAFSTQNELQYLDLSGNSLTTLGQGMLDFMPPISGICLSFNCLSCGCDIIWLREWMLQLGRTNCIPYSFTKCQEPAELRAKALTDITEDSICPVGSQSSTSKPVVWISLALLFLLMIIFIGCLVLVIFITKRNTRKNIKKTSTCSQATIVSTKMSSLSTDDYI</sequence>
<dbReference type="InterPro" id="IPR032675">
    <property type="entry name" value="LRR_dom_sf"/>
</dbReference>
<dbReference type="InterPro" id="IPR003591">
    <property type="entry name" value="Leu-rich_rpt_typical-subtyp"/>
</dbReference>
<dbReference type="InterPro" id="IPR026906">
    <property type="entry name" value="LRR_5"/>
</dbReference>
<keyword evidence="2 5" id="KW-0732">Signal</keyword>
<keyword evidence="1" id="KW-0433">Leucine-rich repeat</keyword>
<dbReference type="Pfam" id="PF13855">
    <property type="entry name" value="LRR_8"/>
    <property type="match status" value="1"/>
</dbReference>
<dbReference type="SUPFAM" id="SSF52058">
    <property type="entry name" value="L domain-like"/>
    <property type="match status" value="1"/>
</dbReference>
<evidence type="ECO:0000313" key="7">
    <source>
        <dbReference type="Proteomes" id="UP000230750"/>
    </source>
</evidence>